<dbReference type="GO" id="GO:0000225">
    <property type="term" value="F:N-acetylglucosaminylphosphatidylinositol deacetylase activity"/>
    <property type="evidence" value="ECO:0007669"/>
    <property type="project" value="UniProtKB-EC"/>
</dbReference>
<dbReference type="OrthoDB" id="440160at2759"/>
<dbReference type="PANTHER" id="PTHR12993">
    <property type="entry name" value="N-ACETYLGLUCOSAMINYL-PHOSPHATIDYLINOSITOL DE-N-ACETYLASE-RELATED"/>
    <property type="match status" value="1"/>
</dbReference>
<reference evidence="4" key="1">
    <citation type="journal article" date="2020" name="Stud. Mycol.">
        <title>101 Dothideomycetes genomes: a test case for predicting lifestyles and emergence of pathogens.</title>
        <authorList>
            <person name="Haridas S."/>
            <person name="Albert R."/>
            <person name="Binder M."/>
            <person name="Bloem J."/>
            <person name="Labutti K."/>
            <person name="Salamov A."/>
            <person name="Andreopoulos B."/>
            <person name="Baker S."/>
            <person name="Barry K."/>
            <person name="Bills G."/>
            <person name="Bluhm B."/>
            <person name="Cannon C."/>
            <person name="Castanera R."/>
            <person name="Culley D."/>
            <person name="Daum C."/>
            <person name="Ezra D."/>
            <person name="Gonzalez J."/>
            <person name="Henrissat B."/>
            <person name="Kuo A."/>
            <person name="Liang C."/>
            <person name="Lipzen A."/>
            <person name="Lutzoni F."/>
            <person name="Magnuson J."/>
            <person name="Mondo S."/>
            <person name="Nolan M."/>
            <person name="Ohm R."/>
            <person name="Pangilinan J."/>
            <person name="Park H.-J."/>
            <person name="Ramirez L."/>
            <person name="Alfaro M."/>
            <person name="Sun H."/>
            <person name="Tritt A."/>
            <person name="Yoshinaga Y."/>
            <person name="Zwiers L.-H."/>
            <person name="Turgeon B."/>
            <person name="Goodwin S."/>
            <person name="Spatafora J."/>
            <person name="Crous P."/>
            <person name="Grigoriev I."/>
        </authorList>
    </citation>
    <scope>NUCLEOTIDE SEQUENCE</scope>
    <source>
        <strain evidence="4">Tuck. ex Michener</strain>
    </source>
</reference>
<dbReference type="InterPro" id="IPR003737">
    <property type="entry name" value="GlcNAc_PI_deacetylase-related"/>
</dbReference>
<dbReference type="Proteomes" id="UP000800092">
    <property type="component" value="Unassembled WGS sequence"/>
</dbReference>
<proteinExistence type="inferred from homology"/>
<keyword evidence="3" id="KW-0732">Signal</keyword>
<dbReference type="EMBL" id="ML991774">
    <property type="protein sequence ID" value="KAF2238946.1"/>
    <property type="molecule type" value="Genomic_DNA"/>
</dbReference>
<feature type="chain" id="PRO_5025512763" description="N-acetylglucosaminylphosphatidylinositol deacetylase" evidence="3">
    <location>
        <begin position="22"/>
        <end position="281"/>
    </location>
</feature>
<feature type="signal peptide" evidence="3">
    <location>
        <begin position="1"/>
        <end position="21"/>
    </location>
</feature>
<dbReference type="SUPFAM" id="SSF102588">
    <property type="entry name" value="LmbE-like"/>
    <property type="match status" value="1"/>
</dbReference>
<accession>A0A6A6HLE4</accession>
<evidence type="ECO:0000256" key="3">
    <source>
        <dbReference type="SAM" id="SignalP"/>
    </source>
</evidence>
<evidence type="ECO:0000256" key="2">
    <source>
        <dbReference type="ARBA" id="ARBA00012176"/>
    </source>
</evidence>
<dbReference type="EC" id="3.5.1.89" evidence="2"/>
<comment type="similarity">
    <text evidence="1">Belongs to the PIGL family.</text>
</comment>
<evidence type="ECO:0000313" key="5">
    <source>
        <dbReference type="Proteomes" id="UP000800092"/>
    </source>
</evidence>
<sequence>MEWTSWALLPILVVFLWLSTAQLTDRIPKLRGKSICLLIAHPDDEAMFFAPTVLALTKPALGNHVKILCLSSGNAEGLGETRKKELAKSGLMLGLRGEDDVLVIDDPNFPDSMTTTWDSRLLGDLLLSTFAPSLAKTPNTSAPPATIDVLITFDKGGVSSHPNHISLLHGARAFMKALMHRHKGWDCPVTLYTLTSTNIVRKYLGLFDAPITLLSSVVATRSKKSASNVPYRLFFTNGLSEYWAARRAMTTAHQSQMLWFRWFWIVLSRYMTVNDLKADTG</sequence>
<dbReference type="UniPathway" id="UPA00196"/>
<name>A0A6A6HLE4_VIRVR</name>
<organism evidence="4 5">
    <name type="scientific">Viridothelium virens</name>
    <name type="common">Speckled blister lichen</name>
    <name type="synonym">Trypethelium virens</name>
    <dbReference type="NCBI Taxonomy" id="1048519"/>
    <lineage>
        <taxon>Eukaryota</taxon>
        <taxon>Fungi</taxon>
        <taxon>Dikarya</taxon>
        <taxon>Ascomycota</taxon>
        <taxon>Pezizomycotina</taxon>
        <taxon>Dothideomycetes</taxon>
        <taxon>Dothideomycetes incertae sedis</taxon>
        <taxon>Trypetheliales</taxon>
        <taxon>Trypetheliaceae</taxon>
        <taxon>Viridothelium</taxon>
    </lineage>
</organism>
<keyword evidence="5" id="KW-1185">Reference proteome</keyword>
<evidence type="ECO:0000313" key="4">
    <source>
        <dbReference type="EMBL" id="KAF2238946.1"/>
    </source>
</evidence>
<dbReference type="Pfam" id="PF02585">
    <property type="entry name" value="PIG-L"/>
    <property type="match status" value="1"/>
</dbReference>
<dbReference type="GO" id="GO:0016020">
    <property type="term" value="C:membrane"/>
    <property type="evidence" value="ECO:0007669"/>
    <property type="project" value="GOC"/>
</dbReference>
<dbReference type="InterPro" id="IPR024078">
    <property type="entry name" value="LmbE-like_dom_sf"/>
</dbReference>
<dbReference type="GO" id="GO:0005783">
    <property type="term" value="C:endoplasmic reticulum"/>
    <property type="evidence" value="ECO:0007669"/>
    <property type="project" value="TreeGrafter"/>
</dbReference>
<evidence type="ECO:0000256" key="1">
    <source>
        <dbReference type="ARBA" id="ARBA00006066"/>
    </source>
</evidence>
<dbReference type="GO" id="GO:0006506">
    <property type="term" value="P:GPI anchor biosynthetic process"/>
    <property type="evidence" value="ECO:0007669"/>
    <property type="project" value="UniProtKB-UniPathway"/>
</dbReference>
<dbReference type="AlphaFoldDB" id="A0A6A6HLE4"/>
<dbReference type="Gene3D" id="3.40.50.10320">
    <property type="entry name" value="LmbE-like"/>
    <property type="match status" value="1"/>
</dbReference>
<gene>
    <name evidence="4" type="ORF">EV356DRAFT_563623</name>
</gene>
<protein>
    <recommendedName>
        <fullName evidence="2">N-acetylglucosaminylphosphatidylinositol deacetylase</fullName>
        <ecNumber evidence="2">3.5.1.89</ecNumber>
    </recommendedName>
</protein>
<dbReference type="PANTHER" id="PTHR12993:SF11">
    <property type="entry name" value="N-ACETYLGLUCOSAMINYL-PHOSPHATIDYLINOSITOL DE-N-ACETYLASE"/>
    <property type="match status" value="1"/>
</dbReference>